<sequence length="155" mass="17611">MKKGLLYLLLITVSFSASGKTLEDIISEFSKAPRAENVNLRKFIFSSLTIANWGNKDFNKKISSMSVLDLESCSRDTKLQFAKQIENLEIEGYEVLMKVKDDDDNVLIMSKSKKGKVKELVIITINDPTIIRLKGDFTLNDLADVKKEYRGTKRN</sequence>
<dbReference type="OrthoDB" id="996754at2"/>
<feature type="signal peptide" evidence="1">
    <location>
        <begin position="1"/>
        <end position="19"/>
    </location>
</feature>
<evidence type="ECO:0000313" key="2">
    <source>
        <dbReference type="EMBL" id="PXV61042.1"/>
    </source>
</evidence>
<dbReference type="Proteomes" id="UP000247973">
    <property type="component" value="Unassembled WGS sequence"/>
</dbReference>
<proteinExistence type="predicted"/>
<keyword evidence="1" id="KW-0732">Signal</keyword>
<evidence type="ECO:0000313" key="3">
    <source>
        <dbReference type="Proteomes" id="UP000247973"/>
    </source>
</evidence>
<dbReference type="RefSeq" id="WP_110311975.1">
    <property type="nucleotide sequence ID" value="NZ_QICL01000027.1"/>
</dbReference>
<protein>
    <submittedName>
        <fullName evidence="2">Uncharacterized protein DUF4252</fullName>
    </submittedName>
</protein>
<evidence type="ECO:0000256" key="1">
    <source>
        <dbReference type="SAM" id="SignalP"/>
    </source>
</evidence>
<dbReference type="AlphaFoldDB" id="A0A2V3PM87"/>
<gene>
    <name evidence="2" type="ORF">CLV62_12741</name>
</gene>
<dbReference type="EMBL" id="QICL01000027">
    <property type="protein sequence ID" value="PXV61042.1"/>
    <property type="molecule type" value="Genomic_DNA"/>
</dbReference>
<dbReference type="InterPro" id="IPR025348">
    <property type="entry name" value="DUF4252"/>
</dbReference>
<name>A0A2V3PM87_9BACT</name>
<dbReference type="Pfam" id="PF14060">
    <property type="entry name" value="DUF4252"/>
    <property type="match status" value="1"/>
</dbReference>
<feature type="chain" id="PRO_5016033394" evidence="1">
    <location>
        <begin position="20"/>
        <end position="155"/>
    </location>
</feature>
<reference evidence="2 3" key="1">
    <citation type="submission" date="2018-03" db="EMBL/GenBank/DDBJ databases">
        <title>Genomic Encyclopedia of Archaeal and Bacterial Type Strains, Phase II (KMG-II): from individual species to whole genera.</title>
        <authorList>
            <person name="Goeker M."/>
        </authorList>
    </citation>
    <scope>NUCLEOTIDE SEQUENCE [LARGE SCALE GENOMIC DNA]</scope>
    <source>
        <strain evidence="2 3">DSM 100214</strain>
    </source>
</reference>
<accession>A0A2V3PM87</accession>
<organism evidence="2 3">
    <name type="scientific">Dysgonomonas alginatilytica</name>
    <dbReference type="NCBI Taxonomy" id="1605892"/>
    <lineage>
        <taxon>Bacteria</taxon>
        <taxon>Pseudomonadati</taxon>
        <taxon>Bacteroidota</taxon>
        <taxon>Bacteroidia</taxon>
        <taxon>Bacteroidales</taxon>
        <taxon>Dysgonomonadaceae</taxon>
        <taxon>Dysgonomonas</taxon>
    </lineage>
</organism>
<comment type="caution">
    <text evidence="2">The sequence shown here is derived from an EMBL/GenBank/DDBJ whole genome shotgun (WGS) entry which is preliminary data.</text>
</comment>
<keyword evidence="3" id="KW-1185">Reference proteome</keyword>